<evidence type="ECO:0000313" key="3">
    <source>
        <dbReference type="Proteomes" id="UP000316855"/>
    </source>
</evidence>
<dbReference type="KEGG" id="gax:Pan161_33410"/>
<feature type="transmembrane region" description="Helical" evidence="1">
    <location>
        <begin position="167"/>
        <end position="184"/>
    </location>
</feature>
<feature type="transmembrane region" description="Helical" evidence="1">
    <location>
        <begin position="222"/>
        <end position="253"/>
    </location>
</feature>
<sequence>MQESLSTTTVYPARNELEVSTNLNLRCGLILSLIIVFLLVLFQPAIIYSGDAISVRYSTTELINSGHLDVDQSIAQNFGERGQYFFENEAQGEWYPKYGILNTFLYIPPLLLERSLEGPLVEVQKMTVHERKSRVFYLNLYNILISLLIAAYLYLIALNFNHSAKVAAIYVLACLFGTFVWNYLRAQTFEIFQLCFFLGLYYSLLRFKHWKLTGNLKSSRTHFVLILVFCSLLVLEKLVFILLVPVTLLWILWADILSQPDQQQSFRVRFFYAFKHYLAAFAIFLTCLLTLVCLANWYRFGAPFTTGYAQWEQEKHFLSGNPFNGMYGYLFNSQKSIFLYFPLLFFSLFKFRSFLKQYTFEFSFVLIVFLVFYITNSCFINWRGDWCYGPRYLLFILPLLSLPVLCLLDHPSTQFNLILKGFLYLTLLVSTCCQMSVNMLTFSAPFNAIEYFKGAHNENVNTYFKSPFWTINFDLLKHKLGKSIFPPLKEIRPALTDNSFQKHISGVNSLCELNLYFLDQNQINHRQ</sequence>
<keyword evidence="1" id="KW-0812">Transmembrane</keyword>
<dbReference type="AlphaFoldDB" id="A0A517VFB7"/>
<feature type="transmembrane region" description="Helical" evidence="1">
    <location>
        <begin position="29"/>
        <end position="48"/>
    </location>
</feature>
<evidence type="ECO:0008006" key="4">
    <source>
        <dbReference type="Google" id="ProtNLM"/>
    </source>
</evidence>
<evidence type="ECO:0000313" key="2">
    <source>
        <dbReference type="EMBL" id="QDT91679.1"/>
    </source>
</evidence>
<feature type="transmembrane region" description="Helical" evidence="1">
    <location>
        <begin position="337"/>
        <end position="355"/>
    </location>
</feature>
<protein>
    <recommendedName>
        <fullName evidence="4">Glycosyltransferase RgtA/B/C/D-like domain-containing protein</fullName>
    </recommendedName>
</protein>
<feature type="transmembrane region" description="Helical" evidence="1">
    <location>
        <begin position="135"/>
        <end position="155"/>
    </location>
</feature>
<evidence type="ECO:0000256" key="1">
    <source>
        <dbReference type="SAM" id="Phobius"/>
    </source>
</evidence>
<name>A0A517VFB7_9PLAN</name>
<gene>
    <name evidence="2" type="ORF">Pan161_33410</name>
</gene>
<feature type="transmembrane region" description="Helical" evidence="1">
    <location>
        <begin position="274"/>
        <end position="298"/>
    </location>
</feature>
<proteinExistence type="predicted"/>
<dbReference type="RefSeq" id="WP_145228617.1">
    <property type="nucleotide sequence ID" value="NZ_CP036343.1"/>
</dbReference>
<reference evidence="2 3" key="1">
    <citation type="submission" date="2019-02" db="EMBL/GenBank/DDBJ databases">
        <title>Deep-cultivation of Planctomycetes and their phenomic and genomic characterization uncovers novel biology.</title>
        <authorList>
            <person name="Wiegand S."/>
            <person name="Jogler M."/>
            <person name="Boedeker C."/>
            <person name="Pinto D."/>
            <person name="Vollmers J."/>
            <person name="Rivas-Marin E."/>
            <person name="Kohn T."/>
            <person name="Peeters S.H."/>
            <person name="Heuer A."/>
            <person name="Rast P."/>
            <person name="Oberbeckmann S."/>
            <person name="Bunk B."/>
            <person name="Jeske O."/>
            <person name="Meyerdierks A."/>
            <person name="Storesund J.E."/>
            <person name="Kallscheuer N."/>
            <person name="Luecker S."/>
            <person name="Lage O.M."/>
            <person name="Pohl T."/>
            <person name="Merkel B.J."/>
            <person name="Hornburger P."/>
            <person name="Mueller R.-W."/>
            <person name="Bruemmer F."/>
            <person name="Labrenz M."/>
            <person name="Spormann A.M."/>
            <person name="Op den Camp H."/>
            <person name="Overmann J."/>
            <person name="Amann R."/>
            <person name="Jetten M.S.M."/>
            <person name="Mascher T."/>
            <person name="Medema M.H."/>
            <person name="Devos D.P."/>
            <person name="Kaster A.-K."/>
            <person name="Ovreas L."/>
            <person name="Rohde M."/>
            <person name="Galperin M.Y."/>
            <person name="Jogler C."/>
        </authorList>
    </citation>
    <scope>NUCLEOTIDE SEQUENCE [LARGE SCALE GENOMIC DNA]</scope>
    <source>
        <strain evidence="2 3">Pan161</strain>
    </source>
</reference>
<keyword evidence="1" id="KW-1133">Transmembrane helix</keyword>
<feature type="transmembrane region" description="Helical" evidence="1">
    <location>
        <begin position="191"/>
        <end position="210"/>
    </location>
</feature>
<feature type="transmembrane region" description="Helical" evidence="1">
    <location>
        <begin position="388"/>
        <end position="408"/>
    </location>
</feature>
<feature type="transmembrane region" description="Helical" evidence="1">
    <location>
        <begin position="417"/>
        <end position="437"/>
    </location>
</feature>
<accession>A0A517VFB7</accession>
<dbReference type="Proteomes" id="UP000316855">
    <property type="component" value="Chromosome"/>
</dbReference>
<dbReference type="EMBL" id="CP036343">
    <property type="protein sequence ID" value="QDT91679.1"/>
    <property type="molecule type" value="Genomic_DNA"/>
</dbReference>
<feature type="transmembrane region" description="Helical" evidence="1">
    <location>
        <begin position="362"/>
        <end position="382"/>
    </location>
</feature>
<organism evidence="2 3">
    <name type="scientific">Gimesia algae</name>
    <dbReference type="NCBI Taxonomy" id="2527971"/>
    <lineage>
        <taxon>Bacteria</taxon>
        <taxon>Pseudomonadati</taxon>
        <taxon>Planctomycetota</taxon>
        <taxon>Planctomycetia</taxon>
        <taxon>Planctomycetales</taxon>
        <taxon>Planctomycetaceae</taxon>
        <taxon>Gimesia</taxon>
    </lineage>
</organism>
<keyword evidence="1" id="KW-0472">Membrane</keyword>
<keyword evidence="3" id="KW-1185">Reference proteome</keyword>